<evidence type="ECO:0000256" key="1">
    <source>
        <dbReference type="SAM" id="MobiDB-lite"/>
    </source>
</evidence>
<proteinExistence type="predicted"/>
<feature type="compositionally biased region" description="Low complexity" evidence="1">
    <location>
        <begin position="9"/>
        <end position="23"/>
    </location>
</feature>
<dbReference type="AlphaFoldDB" id="A0A8K0ILB8"/>
<keyword evidence="3" id="KW-1185">Reference proteome</keyword>
<evidence type="ECO:0000313" key="2">
    <source>
        <dbReference type="EMBL" id="KAG1362175.1"/>
    </source>
</evidence>
<name>A0A8K0ILB8_COCNU</name>
<accession>A0A8K0ILB8</accession>
<reference evidence="2" key="1">
    <citation type="journal article" date="2017" name="Gigascience">
        <title>The genome draft of coconut (Cocos nucifera).</title>
        <authorList>
            <person name="Xiao Y."/>
            <person name="Xu P."/>
            <person name="Fan H."/>
            <person name="Baudouin L."/>
            <person name="Xia W."/>
            <person name="Bocs S."/>
            <person name="Xu J."/>
            <person name="Li Q."/>
            <person name="Guo A."/>
            <person name="Zhou L."/>
            <person name="Li J."/>
            <person name="Wu Y."/>
            <person name="Ma Z."/>
            <person name="Armero A."/>
            <person name="Issali A.E."/>
            <person name="Liu N."/>
            <person name="Peng M."/>
            <person name="Yang Y."/>
        </authorList>
    </citation>
    <scope>NUCLEOTIDE SEQUENCE</scope>
    <source>
        <tissue evidence="2">Spear leaf of Hainan Tall coconut</tissue>
    </source>
</reference>
<organism evidence="2 3">
    <name type="scientific">Cocos nucifera</name>
    <name type="common">Coconut palm</name>
    <dbReference type="NCBI Taxonomy" id="13894"/>
    <lineage>
        <taxon>Eukaryota</taxon>
        <taxon>Viridiplantae</taxon>
        <taxon>Streptophyta</taxon>
        <taxon>Embryophyta</taxon>
        <taxon>Tracheophyta</taxon>
        <taxon>Spermatophyta</taxon>
        <taxon>Magnoliopsida</taxon>
        <taxon>Liliopsida</taxon>
        <taxon>Arecaceae</taxon>
        <taxon>Arecoideae</taxon>
        <taxon>Cocoseae</taxon>
        <taxon>Attaleinae</taxon>
        <taxon>Cocos</taxon>
    </lineage>
</organism>
<reference evidence="2" key="2">
    <citation type="submission" date="2019-07" db="EMBL/GenBank/DDBJ databases">
        <authorList>
            <person name="Yang Y."/>
            <person name="Bocs S."/>
            <person name="Baudouin L."/>
        </authorList>
    </citation>
    <scope>NUCLEOTIDE SEQUENCE</scope>
    <source>
        <tissue evidence="2">Spear leaf of Hainan Tall coconut</tissue>
    </source>
</reference>
<dbReference type="Proteomes" id="UP000797356">
    <property type="component" value="Chromosome 10"/>
</dbReference>
<gene>
    <name evidence="2" type="ORF">COCNU_10G003940</name>
</gene>
<feature type="region of interest" description="Disordered" evidence="1">
    <location>
        <begin position="1"/>
        <end position="23"/>
    </location>
</feature>
<sequence length="99" mass="11300">MDYSGLTEAQQQQYQPQDHQAAAQPYDLAQAQAYEAYYASYHPPHYDPNAYHPPHHHYYPHDYSSYQPPPPGAQADPVPAPSATATAPHYYFDYLNAKF</sequence>
<feature type="region of interest" description="Disordered" evidence="1">
    <location>
        <begin position="48"/>
        <end position="81"/>
    </location>
</feature>
<protein>
    <submittedName>
        <fullName evidence="2">Uncharacterized protein</fullName>
    </submittedName>
</protein>
<evidence type="ECO:0000313" key="3">
    <source>
        <dbReference type="Proteomes" id="UP000797356"/>
    </source>
</evidence>
<comment type="caution">
    <text evidence="2">The sequence shown here is derived from an EMBL/GenBank/DDBJ whole genome shotgun (WGS) entry which is preliminary data.</text>
</comment>
<dbReference type="EMBL" id="CM017881">
    <property type="protein sequence ID" value="KAG1362175.1"/>
    <property type="molecule type" value="Genomic_DNA"/>
</dbReference>